<dbReference type="RefSeq" id="WP_161337603.1">
    <property type="nucleotide sequence ID" value="NZ_JBHSDG010000002.1"/>
</dbReference>
<reference evidence="6 7" key="1">
    <citation type="journal article" date="2014" name="Int. J. Syst. Evol. Microbiol.">
        <title>Sneathiella chungangensis sp. nov., isolated from a marine sand, and emended description of the genus Sneathiella.</title>
        <authorList>
            <person name="Siamphan C."/>
            <person name="Kim H."/>
            <person name="Lee J.S."/>
            <person name="Kim W."/>
        </authorList>
    </citation>
    <scope>NUCLEOTIDE SEQUENCE [LARGE SCALE GENOMIC DNA]</scope>
    <source>
        <strain evidence="6 7">KCTC 32476</strain>
    </source>
</reference>
<keyword evidence="7" id="KW-1185">Reference proteome</keyword>
<dbReference type="SUPFAM" id="SSF88713">
    <property type="entry name" value="Glycoside hydrolase/deacetylase"/>
    <property type="match status" value="1"/>
</dbReference>
<name>A0A845M954_9PROT</name>
<dbReference type="InterPro" id="IPR011330">
    <property type="entry name" value="Glyco_hydro/deAcase_b/a-brl"/>
</dbReference>
<evidence type="ECO:0000256" key="2">
    <source>
        <dbReference type="ARBA" id="ARBA00010973"/>
    </source>
</evidence>
<feature type="domain" description="NodB homology" evidence="5">
    <location>
        <begin position="68"/>
        <end position="179"/>
    </location>
</feature>
<protein>
    <recommendedName>
        <fullName evidence="3">Chitooligosaccharide deacetylase</fullName>
    </recommendedName>
    <alternativeName>
        <fullName evidence="4">Nodulation protein B</fullName>
    </alternativeName>
</protein>
<dbReference type="Gene3D" id="3.20.20.370">
    <property type="entry name" value="Glycoside hydrolase/deacetylase"/>
    <property type="match status" value="1"/>
</dbReference>
<evidence type="ECO:0000256" key="3">
    <source>
        <dbReference type="ARBA" id="ARBA00020071"/>
    </source>
</evidence>
<comment type="function">
    <text evidence="1">Is involved in generating a small heat-stable compound (Nod), an acylated oligomer of N-acetylglucosamine, that stimulates mitosis in various plant protoplasts.</text>
</comment>
<dbReference type="PANTHER" id="PTHR43123:SF4">
    <property type="entry name" value="POLYSACCHARIDE DEACETYLASE"/>
    <property type="match status" value="1"/>
</dbReference>
<dbReference type="Pfam" id="PF01522">
    <property type="entry name" value="Polysacc_deac_1"/>
    <property type="match status" value="1"/>
</dbReference>
<dbReference type="GO" id="GO:0016810">
    <property type="term" value="F:hydrolase activity, acting on carbon-nitrogen (but not peptide) bonds"/>
    <property type="evidence" value="ECO:0007669"/>
    <property type="project" value="InterPro"/>
</dbReference>
<evidence type="ECO:0000313" key="7">
    <source>
        <dbReference type="Proteomes" id="UP000445696"/>
    </source>
</evidence>
<evidence type="ECO:0000313" key="6">
    <source>
        <dbReference type="EMBL" id="MZR21193.1"/>
    </source>
</evidence>
<comment type="similarity">
    <text evidence="2">Belongs to the polysaccharide deacetylase family.</text>
</comment>
<dbReference type="AlphaFoldDB" id="A0A845M954"/>
<comment type="caution">
    <text evidence="6">The sequence shown here is derived from an EMBL/GenBank/DDBJ whole genome shotgun (WGS) entry which is preliminary data.</text>
</comment>
<dbReference type="InterPro" id="IPR002509">
    <property type="entry name" value="NODB_dom"/>
</dbReference>
<dbReference type="PANTHER" id="PTHR43123">
    <property type="entry name" value="POLYSACCHARIDE DEACETYLASE-RELATED"/>
    <property type="match status" value="1"/>
</dbReference>
<proteinExistence type="inferred from homology"/>
<evidence type="ECO:0000259" key="5">
    <source>
        <dbReference type="Pfam" id="PF01522"/>
    </source>
</evidence>
<dbReference type="OrthoDB" id="9787041at2"/>
<dbReference type="Proteomes" id="UP000445696">
    <property type="component" value="Unassembled WGS sequence"/>
</dbReference>
<evidence type="ECO:0000256" key="1">
    <source>
        <dbReference type="ARBA" id="ARBA00003236"/>
    </source>
</evidence>
<dbReference type="EMBL" id="WTVA01000001">
    <property type="protein sequence ID" value="MZR21193.1"/>
    <property type="molecule type" value="Genomic_DNA"/>
</dbReference>
<sequence length="308" mass="34758">MDADYLQYEYRRKGYDHGLFSFSNSFSRPPLVLPGGAKVAVVILPVLQHFPVSGQAGEYPNLWDISRYDYGVRVGIFRILETLGKFDFPATVAFNASLAKLEPLVNQMRDAACEIIGHGSNMNVLFTNDLGYEEESRVVGESLQILESTFGSKVTGWLSPQSSESNHTPRILASHGIKYQFDWSNDDRPYCFDLADENLIAMPGSYELSDKWAMEQLNYTSPRWADQVLQYVNVLSTEASQHGARVMTLQLHPWIAGQPHRIRSLEKIFEHFQAREDVLVAKAETIIERLEPQLRNDGSIGNSDVTPP</sequence>
<dbReference type="GO" id="GO:0005975">
    <property type="term" value="P:carbohydrate metabolic process"/>
    <property type="evidence" value="ECO:0007669"/>
    <property type="project" value="InterPro"/>
</dbReference>
<gene>
    <name evidence="6" type="ORF">GQF03_02500</name>
</gene>
<organism evidence="6 7">
    <name type="scientific">Sneathiella chungangensis</name>
    <dbReference type="NCBI Taxonomy" id="1418234"/>
    <lineage>
        <taxon>Bacteria</taxon>
        <taxon>Pseudomonadati</taxon>
        <taxon>Pseudomonadota</taxon>
        <taxon>Alphaproteobacteria</taxon>
        <taxon>Sneathiellales</taxon>
        <taxon>Sneathiellaceae</taxon>
        <taxon>Sneathiella</taxon>
    </lineage>
</organism>
<evidence type="ECO:0000256" key="4">
    <source>
        <dbReference type="ARBA" id="ARBA00032976"/>
    </source>
</evidence>
<accession>A0A845M954</accession>